<dbReference type="GO" id="GO:0005948">
    <property type="term" value="C:acetolactate synthase complex"/>
    <property type="evidence" value="ECO:0007669"/>
    <property type="project" value="TreeGrafter"/>
</dbReference>
<dbReference type="STRING" id="633440.SAMN05421869_106158"/>
<proteinExistence type="inferred from homology"/>
<evidence type="ECO:0000259" key="4">
    <source>
        <dbReference type="Pfam" id="PF00205"/>
    </source>
</evidence>
<dbReference type="RefSeq" id="WP_090931606.1">
    <property type="nucleotide sequence ID" value="NZ_FNDJ01000006.1"/>
</dbReference>
<dbReference type="CDD" id="cd00568">
    <property type="entry name" value="TPP_enzymes"/>
    <property type="match status" value="1"/>
</dbReference>
<feature type="domain" description="Thiamine pyrophosphate enzyme N-terminal TPP-binding" evidence="6">
    <location>
        <begin position="1"/>
        <end position="110"/>
    </location>
</feature>
<dbReference type="InterPro" id="IPR011766">
    <property type="entry name" value="TPP_enzyme_TPP-bd"/>
</dbReference>
<evidence type="ECO:0000259" key="6">
    <source>
        <dbReference type="Pfam" id="PF02776"/>
    </source>
</evidence>
<dbReference type="EMBL" id="FNDJ01000006">
    <property type="protein sequence ID" value="SDI57528.1"/>
    <property type="molecule type" value="Genomic_DNA"/>
</dbReference>
<dbReference type="Gene3D" id="3.40.50.970">
    <property type="match status" value="2"/>
</dbReference>
<dbReference type="PANTHER" id="PTHR18968">
    <property type="entry name" value="THIAMINE PYROPHOSPHATE ENZYMES"/>
    <property type="match status" value="1"/>
</dbReference>
<dbReference type="Gene3D" id="3.40.50.1220">
    <property type="entry name" value="TPP-binding domain"/>
    <property type="match status" value="1"/>
</dbReference>
<feature type="domain" description="Thiamine pyrophosphate enzyme central" evidence="4">
    <location>
        <begin position="203"/>
        <end position="336"/>
    </location>
</feature>
<gene>
    <name evidence="7" type="ORF">SAMN05421869_106158</name>
</gene>
<dbReference type="CDD" id="cd07035">
    <property type="entry name" value="TPP_PYR_POX_like"/>
    <property type="match status" value="1"/>
</dbReference>
<dbReference type="InterPro" id="IPR012000">
    <property type="entry name" value="Thiamin_PyroP_enz_cen_dom"/>
</dbReference>
<dbReference type="AlphaFoldDB" id="A0A1G8LPB5"/>
<dbReference type="OrthoDB" id="4494979at2"/>
<dbReference type="GO" id="GO:0030976">
    <property type="term" value="F:thiamine pyrophosphate binding"/>
    <property type="evidence" value="ECO:0007669"/>
    <property type="project" value="InterPro"/>
</dbReference>
<dbReference type="InterPro" id="IPR029061">
    <property type="entry name" value="THDP-binding"/>
</dbReference>
<name>A0A1G8LPB5_9ACTN</name>
<dbReference type="SUPFAM" id="SSF52518">
    <property type="entry name" value="Thiamin diphosphate-binding fold (THDP-binding)"/>
    <property type="match status" value="2"/>
</dbReference>
<protein>
    <submittedName>
        <fullName evidence="7">Acetolactate synthase-1/2/3 large subunit</fullName>
    </submittedName>
</protein>
<organism evidence="7 8">
    <name type="scientific">Nonomuraea jiangxiensis</name>
    <dbReference type="NCBI Taxonomy" id="633440"/>
    <lineage>
        <taxon>Bacteria</taxon>
        <taxon>Bacillati</taxon>
        <taxon>Actinomycetota</taxon>
        <taxon>Actinomycetes</taxon>
        <taxon>Streptosporangiales</taxon>
        <taxon>Streptosporangiaceae</taxon>
        <taxon>Nonomuraea</taxon>
    </lineage>
</organism>
<dbReference type="GO" id="GO:0009097">
    <property type="term" value="P:isoleucine biosynthetic process"/>
    <property type="evidence" value="ECO:0007669"/>
    <property type="project" value="TreeGrafter"/>
</dbReference>
<reference evidence="7 8" key="1">
    <citation type="submission" date="2016-10" db="EMBL/GenBank/DDBJ databases">
        <authorList>
            <person name="de Groot N.N."/>
        </authorList>
    </citation>
    <scope>NUCLEOTIDE SEQUENCE [LARGE SCALE GENOMIC DNA]</scope>
    <source>
        <strain evidence="7 8">CGMCC 4.6533</strain>
    </source>
</reference>
<dbReference type="GO" id="GO:0000287">
    <property type="term" value="F:magnesium ion binding"/>
    <property type="evidence" value="ECO:0007669"/>
    <property type="project" value="InterPro"/>
</dbReference>
<dbReference type="Pfam" id="PF02776">
    <property type="entry name" value="TPP_enzyme_N"/>
    <property type="match status" value="1"/>
</dbReference>
<evidence type="ECO:0000313" key="7">
    <source>
        <dbReference type="EMBL" id="SDI57528.1"/>
    </source>
</evidence>
<dbReference type="InterPro" id="IPR029035">
    <property type="entry name" value="DHS-like_NAD/FAD-binding_dom"/>
</dbReference>
<evidence type="ECO:0000256" key="3">
    <source>
        <dbReference type="RuleBase" id="RU362132"/>
    </source>
</evidence>
<dbReference type="InterPro" id="IPR045229">
    <property type="entry name" value="TPP_enz"/>
</dbReference>
<dbReference type="GO" id="GO:0009099">
    <property type="term" value="P:L-valine biosynthetic process"/>
    <property type="evidence" value="ECO:0007669"/>
    <property type="project" value="TreeGrafter"/>
</dbReference>
<dbReference type="PANTHER" id="PTHR18968:SF13">
    <property type="entry name" value="ACETOLACTATE SYNTHASE CATALYTIC SUBUNIT, MITOCHONDRIAL"/>
    <property type="match status" value="1"/>
</dbReference>
<accession>A0A1G8LPB5</accession>
<dbReference type="SUPFAM" id="SSF52467">
    <property type="entry name" value="DHS-like NAD/FAD-binding domain"/>
    <property type="match status" value="1"/>
</dbReference>
<comment type="similarity">
    <text evidence="1 3">Belongs to the TPP enzyme family.</text>
</comment>
<evidence type="ECO:0000256" key="2">
    <source>
        <dbReference type="ARBA" id="ARBA00023052"/>
    </source>
</evidence>
<dbReference type="GO" id="GO:0003984">
    <property type="term" value="F:acetolactate synthase activity"/>
    <property type="evidence" value="ECO:0007669"/>
    <property type="project" value="TreeGrafter"/>
</dbReference>
<dbReference type="Pfam" id="PF00205">
    <property type="entry name" value="TPP_enzyme_M"/>
    <property type="match status" value="1"/>
</dbReference>
<dbReference type="Proteomes" id="UP000199202">
    <property type="component" value="Unassembled WGS sequence"/>
</dbReference>
<sequence length="569" mass="61701">MRVYEAIVKGLEDIGVRAAFGGAGENAAGLMLALRDSRQIRPIITRHEQAASFMACGYAMYTNKLGFCFATAGPGAFNLFSGLAMAMSDSYPVLAVSGYANRKWQGWGSLNETSGLNGTPDSRAMFAATTKRSFLLTSAADTWDVLEEAVNIAFEGRPGPVHIHVPGDLSQPDVEVGEERRIRLAVAPVQPDPARVEEIASVLADALTNGRRVVALVGFGAIRSGAGAEVKRLIERFQIPLLTTLDGKGIVSESHPLSVGVFADSGHASAWKAFREADVVLCVGNSLNQHATFDYRRDLFNGKTLIHVNISETEFHKAYKPHYTLRSDARPAVAALVEALDKRVGEVTPVTIDGRDYEARHIPHVTGNIHPGKLAQAIGRMLPERAILLADAGAHLAWLGYFVELEEGQHFRKAGSFGPMAGHVNGALGVQVAHPDRTIVVGCGDGCYSLSGFELMTAVEHDLPVIWVIFDDEQFKLIKLYQLSEYRESGLVEFRNPDFAAYARACGADGHRVETLEEFEDAFRGALGSGRPTVIDARITRWAVPHYSPSPDGVIAGLVEALEERLRDD</sequence>
<evidence type="ECO:0000256" key="1">
    <source>
        <dbReference type="ARBA" id="ARBA00007812"/>
    </source>
</evidence>
<dbReference type="Pfam" id="PF02775">
    <property type="entry name" value="TPP_enzyme_C"/>
    <property type="match status" value="1"/>
</dbReference>
<dbReference type="GO" id="GO:0050660">
    <property type="term" value="F:flavin adenine dinucleotide binding"/>
    <property type="evidence" value="ECO:0007669"/>
    <property type="project" value="TreeGrafter"/>
</dbReference>
<keyword evidence="8" id="KW-1185">Reference proteome</keyword>
<dbReference type="InterPro" id="IPR012001">
    <property type="entry name" value="Thiamin_PyroP_enz_TPP-bd_dom"/>
</dbReference>
<evidence type="ECO:0000259" key="5">
    <source>
        <dbReference type="Pfam" id="PF02775"/>
    </source>
</evidence>
<keyword evidence="2 3" id="KW-0786">Thiamine pyrophosphate</keyword>
<feature type="domain" description="Thiamine pyrophosphate enzyme TPP-binding" evidence="5">
    <location>
        <begin position="391"/>
        <end position="536"/>
    </location>
</feature>
<evidence type="ECO:0000313" key="8">
    <source>
        <dbReference type="Proteomes" id="UP000199202"/>
    </source>
</evidence>